<name>A0A9Q5NA11_SANBA</name>
<evidence type="ECO:0000256" key="1">
    <source>
        <dbReference type="ARBA" id="ARBA00004123"/>
    </source>
</evidence>
<feature type="compositionally biased region" description="Basic and acidic residues" evidence="10">
    <location>
        <begin position="596"/>
        <end position="614"/>
    </location>
</feature>
<feature type="compositionally biased region" description="Basic residues" evidence="10">
    <location>
        <begin position="418"/>
        <end position="434"/>
    </location>
</feature>
<feature type="compositionally biased region" description="Polar residues" evidence="10">
    <location>
        <begin position="625"/>
        <end position="641"/>
    </location>
</feature>
<keyword evidence="7" id="KW-0805">Transcription regulation</keyword>
<accession>A0A9Q5NA11</accession>
<evidence type="ECO:0000256" key="4">
    <source>
        <dbReference type="ARBA" id="ARBA00022499"/>
    </source>
</evidence>
<dbReference type="GO" id="GO:0005737">
    <property type="term" value="C:cytoplasm"/>
    <property type="evidence" value="ECO:0007669"/>
    <property type="project" value="UniProtKB-SubCell"/>
</dbReference>
<dbReference type="AlphaFoldDB" id="A0A9Q5NA11"/>
<sequence length="666" mass="72431">MGDHSQTGKSEVERKALIHSEALLGCIEKMAVANSPGIASPDHILGQRESSSGASVSGCPSPLAGTPGTDPIIRESKTNVLTEIPEPLSPLTELSSDSFEAASEKSASVTSDGSGSSDATSSEFSAPRKSPVLPRLFMDCVIPPPFYIPKKLFRPMIEVYPDMVSNADDGSNSEPSESDEIPSPRARGKKQKRNRSRSRSPLHNYTEEQALEIFGQNMPMYSVCGPPGGYLIGVGTLQCCPEDNGQASFNFQMDGAQLRRLAEGTQQARDELLTSKSRRTSTPKPQRAKSRGTNTPKKPSDKSKSKEAPTEASSCHLCARKTTIPKMSCSCLSLNGTRCKARFCEGCVQRKFPDLRFDSEIRNFICPRCAGYCPCAACSRKRGKDGPDSKLAVPKGKKVATPAVASSRAAQSRQTPKTPRKTVANRKSAAHKRTTNYNCEGDTPIRESVLEDDIVSVGSGNDTDSLPACSANPATRRTQGSRLVLEGTPKRDRELCHQCRARNNYAKMRCTNKLEDGRTCDTHYCHKCITNRYPDIVFDANGIFTCLKCKNACNCDRCTRDRGEKYIKSSSVESGEPNMSKVNLPMAQSRSGRAIKRSERARYIENNSDAEHAQSRPRKRRRGAASTSATDNMSASCSRAMSKSAVDRSPPVILSSPLSEAPSLDQ</sequence>
<feature type="region of interest" description="Disordered" evidence="10">
    <location>
        <begin position="382"/>
        <end position="437"/>
    </location>
</feature>
<keyword evidence="4" id="KW-1017">Isopeptide bond</keyword>
<feature type="region of interest" description="Disordered" evidence="10">
    <location>
        <begin position="166"/>
        <end position="204"/>
    </location>
</feature>
<dbReference type="PANTHER" id="PTHR31169:SF18">
    <property type="entry name" value="DDT DOMAIN-CONTAINING PROTEIN"/>
    <property type="match status" value="1"/>
</dbReference>
<dbReference type="InterPro" id="IPR040221">
    <property type="entry name" value="CDCA7/CDA7L"/>
</dbReference>
<keyword evidence="13" id="KW-1185">Reference proteome</keyword>
<evidence type="ECO:0000256" key="5">
    <source>
        <dbReference type="ARBA" id="ARBA00022553"/>
    </source>
</evidence>
<evidence type="ECO:0000256" key="8">
    <source>
        <dbReference type="ARBA" id="ARBA00023163"/>
    </source>
</evidence>
<feature type="compositionally biased region" description="Basic and acidic residues" evidence="10">
    <location>
        <begin position="298"/>
        <end position="308"/>
    </location>
</feature>
<protein>
    <recommendedName>
        <fullName evidence="11">Zinc-finger domain-containing protein</fullName>
    </recommendedName>
</protein>
<evidence type="ECO:0000256" key="9">
    <source>
        <dbReference type="ARBA" id="ARBA00023242"/>
    </source>
</evidence>
<evidence type="ECO:0000256" key="10">
    <source>
        <dbReference type="SAM" id="MobiDB-lite"/>
    </source>
</evidence>
<feature type="region of interest" description="Disordered" evidence="10">
    <location>
        <begin position="270"/>
        <end position="308"/>
    </location>
</feature>
<feature type="compositionally biased region" description="Low complexity" evidence="10">
    <location>
        <begin position="50"/>
        <end position="62"/>
    </location>
</feature>
<feature type="compositionally biased region" description="Basic residues" evidence="10">
    <location>
        <begin position="276"/>
        <end position="290"/>
    </location>
</feature>
<evidence type="ECO:0000256" key="7">
    <source>
        <dbReference type="ARBA" id="ARBA00023015"/>
    </source>
</evidence>
<feature type="compositionally biased region" description="Low complexity" evidence="10">
    <location>
        <begin position="106"/>
        <end position="122"/>
    </location>
</feature>
<gene>
    <name evidence="12" type="ORF">A7U60_g3333</name>
</gene>
<evidence type="ECO:0000256" key="6">
    <source>
        <dbReference type="ARBA" id="ARBA00022843"/>
    </source>
</evidence>
<evidence type="ECO:0000256" key="2">
    <source>
        <dbReference type="ARBA" id="ARBA00004496"/>
    </source>
</evidence>
<feature type="compositionally biased region" description="Low complexity" evidence="10">
    <location>
        <begin position="405"/>
        <end position="414"/>
    </location>
</feature>
<feature type="domain" description="Zinc-finger" evidence="11">
    <location>
        <begin position="310"/>
        <end position="385"/>
    </location>
</feature>
<evidence type="ECO:0000313" key="13">
    <source>
        <dbReference type="Proteomes" id="UP000757232"/>
    </source>
</evidence>
<evidence type="ECO:0000313" key="12">
    <source>
        <dbReference type="EMBL" id="OCB89538.1"/>
    </source>
</evidence>
<feature type="region of interest" description="Disordered" evidence="10">
    <location>
        <begin position="36"/>
        <end position="128"/>
    </location>
</feature>
<feature type="region of interest" description="Disordered" evidence="10">
    <location>
        <begin position="569"/>
        <end position="666"/>
    </location>
</feature>
<dbReference type="GO" id="GO:0005634">
    <property type="term" value="C:nucleus"/>
    <property type="evidence" value="ECO:0007669"/>
    <property type="project" value="UniProtKB-SubCell"/>
</dbReference>
<dbReference type="OrthoDB" id="298344at2759"/>
<proteinExistence type="predicted"/>
<dbReference type="Pfam" id="PF10497">
    <property type="entry name" value="zf-4CXXC_R1"/>
    <property type="match status" value="2"/>
</dbReference>
<evidence type="ECO:0000259" key="11">
    <source>
        <dbReference type="Pfam" id="PF10497"/>
    </source>
</evidence>
<dbReference type="GO" id="GO:0006355">
    <property type="term" value="P:regulation of DNA-templated transcription"/>
    <property type="evidence" value="ECO:0007669"/>
    <property type="project" value="InterPro"/>
</dbReference>
<comment type="caution">
    <text evidence="12">The sequence shown here is derived from an EMBL/GenBank/DDBJ whole genome shotgun (WGS) entry which is preliminary data.</text>
</comment>
<dbReference type="InterPro" id="IPR018866">
    <property type="entry name" value="Znf-4CXXC_R1"/>
</dbReference>
<comment type="subcellular location">
    <subcellularLocation>
        <location evidence="2">Cytoplasm</location>
    </subcellularLocation>
    <subcellularLocation>
        <location evidence="1">Nucleus</location>
    </subcellularLocation>
</comment>
<dbReference type="EMBL" id="LNZH02000154">
    <property type="protein sequence ID" value="OCB89538.1"/>
    <property type="molecule type" value="Genomic_DNA"/>
</dbReference>
<keyword evidence="3" id="KW-0963">Cytoplasm</keyword>
<feature type="domain" description="Zinc-finger" evidence="11">
    <location>
        <begin position="493"/>
        <end position="566"/>
    </location>
</feature>
<dbReference type="Proteomes" id="UP000757232">
    <property type="component" value="Unassembled WGS sequence"/>
</dbReference>
<keyword evidence="8" id="KW-0804">Transcription</keyword>
<feature type="compositionally biased region" description="Basic residues" evidence="10">
    <location>
        <begin position="186"/>
        <end position="200"/>
    </location>
</feature>
<keyword evidence="9" id="KW-0539">Nucleus</keyword>
<dbReference type="PANTHER" id="PTHR31169">
    <property type="entry name" value="OS05G0300700 PROTEIN"/>
    <property type="match status" value="1"/>
</dbReference>
<keyword evidence="6" id="KW-0832">Ubl conjugation</keyword>
<keyword evidence="5" id="KW-0597">Phosphoprotein</keyword>
<organism evidence="12 13">
    <name type="scientific">Sanghuangporus baumii</name>
    <name type="common">Phellinus baumii</name>
    <dbReference type="NCBI Taxonomy" id="108892"/>
    <lineage>
        <taxon>Eukaryota</taxon>
        <taxon>Fungi</taxon>
        <taxon>Dikarya</taxon>
        <taxon>Basidiomycota</taxon>
        <taxon>Agaricomycotina</taxon>
        <taxon>Agaricomycetes</taxon>
        <taxon>Hymenochaetales</taxon>
        <taxon>Hymenochaetaceae</taxon>
        <taxon>Sanghuangporus</taxon>
    </lineage>
</organism>
<evidence type="ECO:0000256" key="3">
    <source>
        <dbReference type="ARBA" id="ARBA00022490"/>
    </source>
</evidence>
<reference evidence="12" key="1">
    <citation type="submission" date="2016-06" db="EMBL/GenBank/DDBJ databases">
        <title>Draft Genome sequence of the fungus Inonotus baumii.</title>
        <authorList>
            <person name="Zhu H."/>
            <person name="Lin W."/>
        </authorList>
    </citation>
    <scope>NUCLEOTIDE SEQUENCE</scope>
    <source>
        <strain evidence="12">821</strain>
    </source>
</reference>